<dbReference type="STRING" id="260086.SAMN05216207_103811"/>
<dbReference type="InterPro" id="IPR036663">
    <property type="entry name" value="Fumarylacetoacetase_C_sf"/>
</dbReference>
<sequence length="260" mass="27411">MDTAWDIGRVADTLLEAERSRTARTSLAEEWPDLDVERAYRAQDLALRRRHEQGETTVGIKLGLTSKAKQQQMKGTEPSVAWLTDAMELDGDRPIPHDSMIHPRAEPEIVFVMRDRLRGPGVTAASALAAVGSVVAGLEIIDSRFAGYGFTLPDAIADNNSSGVFATGPVVRSTEGLDLALEGCLLEVDGAVVDSAAGASVLGHPAQALAFAANQLARRGHAIEPGWLVLTGGMTNAVPVEPGARIAAHFTSLGSIVLSA</sequence>
<dbReference type="GO" id="GO:0008684">
    <property type="term" value="F:2-oxopent-4-enoate hydratase activity"/>
    <property type="evidence" value="ECO:0007669"/>
    <property type="project" value="TreeGrafter"/>
</dbReference>
<dbReference type="PANTHER" id="PTHR30143">
    <property type="entry name" value="ACID HYDRATASE"/>
    <property type="match status" value="1"/>
</dbReference>
<dbReference type="OrthoDB" id="9792137at2"/>
<reference evidence="3 4" key="1">
    <citation type="submission" date="2016-10" db="EMBL/GenBank/DDBJ databases">
        <authorList>
            <person name="de Groot N.N."/>
        </authorList>
    </citation>
    <scope>NUCLEOTIDE SEQUENCE [LARGE SCALE GENOMIC DNA]</scope>
    <source>
        <strain evidence="3 4">CGMCC 4.1877</strain>
    </source>
</reference>
<proteinExistence type="predicted"/>
<keyword evidence="1" id="KW-0456">Lyase</keyword>
<evidence type="ECO:0000313" key="3">
    <source>
        <dbReference type="EMBL" id="SFO23019.1"/>
    </source>
</evidence>
<dbReference type="EMBL" id="FOUY01000038">
    <property type="protein sequence ID" value="SFO23019.1"/>
    <property type="molecule type" value="Genomic_DNA"/>
</dbReference>
<dbReference type="Proteomes" id="UP000199614">
    <property type="component" value="Unassembled WGS sequence"/>
</dbReference>
<gene>
    <name evidence="3" type="ORF">SAMN05216207_103811</name>
</gene>
<evidence type="ECO:0000313" key="4">
    <source>
        <dbReference type="Proteomes" id="UP000199614"/>
    </source>
</evidence>
<protein>
    <submittedName>
        <fullName evidence="3">2-oxo-3-hexenedioate decarboxylase</fullName>
    </submittedName>
</protein>
<dbReference type="Pfam" id="PF01557">
    <property type="entry name" value="FAA_hydrolase"/>
    <property type="match status" value="1"/>
</dbReference>
<organism evidence="3 4">
    <name type="scientific">Pseudonocardia ammonioxydans</name>
    <dbReference type="NCBI Taxonomy" id="260086"/>
    <lineage>
        <taxon>Bacteria</taxon>
        <taxon>Bacillati</taxon>
        <taxon>Actinomycetota</taxon>
        <taxon>Actinomycetes</taxon>
        <taxon>Pseudonocardiales</taxon>
        <taxon>Pseudonocardiaceae</taxon>
        <taxon>Pseudonocardia</taxon>
    </lineage>
</organism>
<evidence type="ECO:0000256" key="1">
    <source>
        <dbReference type="ARBA" id="ARBA00023239"/>
    </source>
</evidence>
<dbReference type="InterPro" id="IPR011234">
    <property type="entry name" value="Fumarylacetoacetase-like_C"/>
</dbReference>
<feature type="domain" description="Fumarylacetoacetase-like C-terminal" evidence="2">
    <location>
        <begin position="96"/>
        <end position="256"/>
    </location>
</feature>
<dbReference type="AlphaFoldDB" id="A0A1I5FHA5"/>
<dbReference type="PANTHER" id="PTHR30143:SF0">
    <property type="entry name" value="2-KETO-4-PENTENOATE HYDRATASE"/>
    <property type="match status" value="1"/>
</dbReference>
<dbReference type="Gene3D" id="3.90.850.10">
    <property type="entry name" value="Fumarylacetoacetase-like, C-terminal domain"/>
    <property type="match status" value="1"/>
</dbReference>
<name>A0A1I5FHA5_PSUAM</name>
<dbReference type="InterPro" id="IPR050772">
    <property type="entry name" value="Hydratase-Decarb/MhpD_sf"/>
</dbReference>
<dbReference type="GO" id="GO:0005737">
    <property type="term" value="C:cytoplasm"/>
    <property type="evidence" value="ECO:0007669"/>
    <property type="project" value="TreeGrafter"/>
</dbReference>
<keyword evidence="4" id="KW-1185">Reference proteome</keyword>
<dbReference type="RefSeq" id="WP_093351866.1">
    <property type="nucleotide sequence ID" value="NZ_FOUY01000038.1"/>
</dbReference>
<dbReference type="SUPFAM" id="SSF56529">
    <property type="entry name" value="FAH"/>
    <property type="match status" value="1"/>
</dbReference>
<evidence type="ECO:0000259" key="2">
    <source>
        <dbReference type="Pfam" id="PF01557"/>
    </source>
</evidence>
<accession>A0A1I5FHA5</accession>